<keyword evidence="1" id="KW-0732">Signal</keyword>
<proteinExistence type="predicted"/>
<dbReference type="Gene3D" id="3.90.215.10">
    <property type="entry name" value="Gamma Fibrinogen, chain A, domain 1"/>
    <property type="match status" value="1"/>
</dbReference>
<dbReference type="NCBIfam" id="NF040941">
    <property type="entry name" value="GGGWT_bact"/>
    <property type="match status" value="1"/>
</dbReference>
<protein>
    <recommendedName>
        <fullName evidence="2">Fibrinogen C-terminal domain-containing protein</fullName>
    </recommendedName>
</protein>
<dbReference type="PANTHER" id="PTHR19143">
    <property type="entry name" value="FIBRINOGEN/TENASCIN/ANGIOPOEITIN"/>
    <property type="match status" value="1"/>
</dbReference>
<dbReference type="InterPro" id="IPR050373">
    <property type="entry name" value="Fibrinogen_C-term_domain"/>
</dbReference>
<organism evidence="3">
    <name type="scientific">Amphimedon queenslandica</name>
    <name type="common">Sponge</name>
    <dbReference type="NCBI Taxonomy" id="400682"/>
    <lineage>
        <taxon>Eukaryota</taxon>
        <taxon>Metazoa</taxon>
        <taxon>Porifera</taxon>
        <taxon>Demospongiae</taxon>
        <taxon>Heteroscleromorpha</taxon>
        <taxon>Haplosclerida</taxon>
        <taxon>Niphatidae</taxon>
        <taxon>Amphimedon</taxon>
    </lineage>
</organism>
<accession>A0A1X7U8A6</accession>
<dbReference type="InterPro" id="IPR002181">
    <property type="entry name" value="Fibrinogen_a/b/g_C_dom"/>
</dbReference>
<dbReference type="EnsemblMetazoa" id="Aqu2.1.24167_001">
    <property type="protein sequence ID" value="Aqu2.1.24167_001"/>
    <property type="gene ID" value="Aqu2.1.24167"/>
</dbReference>
<dbReference type="SUPFAM" id="SSF56496">
    <property type="entry name" value="Fibrinogen C-terminal domain-like"/>
    <property type="match status" value="1"/>
</dbReference>
<reference evidence="3" key="1">
    <citation type="submission" date="2017-05" db="UniProtKB">
        <authorList>
            <consortium name="EnsemblMetazoa"/>
        </authorList>
    </citation>
    <scope>IDENTIFICATION</scope>
</reference>
<dbReference type="InterPro" id="IPR036056">
    <property type="entry name" value="Fibrinogen-like_C"/>
</dbReference>
<evidence type="ECO:0000259" key="2">
    <source>
        <dbReference type="PROSITE" id="PS51406"/>
    </source>
</evidence>
<evidence type="ECO:0000256" key="1">
    <source>
        <dbReference type="SAM" id="SignalP"/>
    </source>
</evidence>
<dbReference type="Pfam" id="PF00147">
    <property type="entry name" value="Fibrinogen_C"/>
    <property type="match status" value="1"/>
</dbReference>
<dbReference type="PROSITE" id="PS51406">
    <property type="entry name" value="FIBRINOGEN_C_2"/>
    <property type="match status" value="1"/>
</dbReference>
<dbReference type="AlphaFoldDB" id="A0A1X7U8A6"/>
<feature type="signal peptide" evidence="1">
    <location>
        <begin position="1"/>
        <end position="19"/>
    </location>
</feature>
<evidence type="ECO:0000313" key="3">
    <source>
        <dbReference type="EnsemblMetazoa" id="Aqu2.1.24167_001"/>
    </source>
</evidence>
<dbReference type="InParanoid" id="A0A1X7U8A6"/>
<feature type="domain" description="Fibrinogen C-terminal" evidence="2">
    <location>
        <begin position="13"/>
        <end position="68"/>
    </location>
</feature>
<name>A0A1X7U8A6_AMPQE</name>
<sequence>MTIFMLLLCLIAAIDEGEGSYCMASTGYKPEPSLYIRVYCDMETDSGGWTVFQRRQDGSVDCYRYWTH</sequence>
<dbReference type="GO" id="GO:0005615">
    <property type="term" value="C:extracellular space"/>
    <property type="evidence" value="ECO:0007669"/>
    <property type="project" value="TreeGrafter"/>
</dbReference>
<dbReference type="InterPro" id="IPR014716">
    <property type="entry name" value="Fibrinogen_a/b/g_C_1"/>
</dbReference>
<feature type="chain" id="PRO_5010855631" description="Fibrinogen C-terminal domain-containing protein" evidence="1">
    <location>
        <begin position="20"/>
        <end position="68"/>
    </location>
</feature>